<organism evidence="2 3">
    <name type="scientific">Platanthera zijinensis</name>
    <dbReference type="NCBI Taxonomy" id="2320716"/>
    <lineage>
        <taxon>Eukaryota</taxon>
        <taxon>Viridiplantae</taxon>
        <taxon>Streptophyta</taxon>
        <taxon>Embryophyta</taxon>
        <taxon>Tracheophyta</taxon>
        <taxon>Spermatophyta</taxon>
        <taxon>Magnoliopsida</taxon>
        <taxon>Liliopsida</taxon>
        <taxon>Asparagales</taxon>
        <taxon>Orchidaceae</taxon>
        <taxon>Orchidoideae</taxon>
        <taxon>Orchideae</taxon>
        <taxon>Orchidinae</taxon>
        <taxon>Platanthera</taxon>
    </lineage>
</organism>
<feature type="domain" description="Myb/SANT-like" evidence="1">
    <location>
        <begin position="96"/>
        <end position="174"/>
    </location>
</feature>
<protein>
    <recommendedName>
        <fullName evidence="1">Myb/SANT-like domain-containing protein</fullName>
    </recommendedName>
</protein>
<dbReference type="AlphaFoldDB" id="A0AAP0AZQ8"/>
<dbReference type="Pfam" id="PF12776">
    <property type="entry name" value="Myb_DNA-bind_3"/>
    <property type="match status" value="1"/>
</dbReference>
<dbReference type="InterPro" id="IPR024752">
    <property type="entry name" value="Myb/SANT-like_dom"/>
</dbReference>
<accession>A0AAP0AZQ8</accession>
<dbReference type="EMBL" id="JBBWWQ010000018">
    <property type="protein sequence ID" value="KAK8921423.1"/>
    <property type="molecule type" value="Genomic_DNA"/>
</dbReference>
<keyword evidence="3" id="KW-1185">Reference proteome</keyword>
<comment type="caution">
    <text evidence="2">The sequence shown here is derived from an EMBL/GenBank/DDBJ whole genome shotgun (WGS) entry which is preliminary data.</text>
</comment>
<sequence>MGLLALEEKERGTTSSGEEIIDHLEETGEGCRPEKKVQIIIVCCILHNFLVERRLESDTRLLDEVDAELMTAEHEEEIMKKSNENSSIKSERSYIHWTLQMDASLSNVLLEQRNMGHKTPNGWKSTAFTATISTFKEICNVDLNKEKITAHLKTWNKYYHDVSVMLDTSGFGWD</sequence>
<evidence type="ECO:0000313" key="3">
    <source>
        <dbReference type="Proteomes" id="UP001418222"/>
    </source>
</evidence>
<reference evidence="2 3" key="1">
    <citation type="journal article" date="2022" name="Nat. Plants">
        <title>Genomes of leafy and leafless Platanthera orchids illuminate the evolution of mycoheterotrophy.</title>
        <authorList>
            <person name="Li M.H."/>
            <person name="Liu K.W."/>
            <person name="Li Z."/>
            <person name="Lu H.C."/>
            <person name="Ye Q.L."/>
            <person name="Zhang D."/>
            <person name="Wang J.Y."/>
            <person name="Li Y.F."/>
            <person name="Zhong Z.M."/>
            <person name="Liu X."/>
            <person name="Yu X."/>
            <person name="Liu D.K."/>
            <person name="Tu X.D."/>
            <person name="Liu B."/>
            <person name="Hao Y."/>
            <person name="Liao X.Y."/>
            <person name="Jiang Y.T."/>
            <person name="Sun W.H."/>
            <person name="Chen J."/>
            <person name="Chen Y.Q."/>
            <person name="Ai Y."/>
            <person name="Zhai J.W."/>
            <person name="Wu S.S."/>
            <person name="Zhou Z."/>
            <person name="Hsiao Y.Y."/>
            <person name="Wu W.L."/>
            <person name="Chen Y.Y."/>
            <person name="Lin Y.F."/>
            <person name="Hsu J.L."/>
            <person name="Li C.Y."/>
            <person name="Wang Z.W."/>
            <person name="Zhao X."/>
            <person name="Zhong W.Y."/>
            <person name="Ma X.K."/>
            <person name="Ma L."/>
            <person name="Huang J."/>
            <person name="Chen G.Z."/>
            <person name="Huang M.Z."/>
            <person name="Huang L."/>
            <person name="Peng D.H."/>
            <person name="Luo Y.B."/>
            <person name="Zou S.Q."/>
            <person name="Chen S.P."/>
            <person name="Lan S."/>
            <person name="Tsai W.C."/>
            <person name="Van de Peer Y."/>
            <person name="Liu Z.J."/>
        </authorList>
    </citation>
    <scope>NUCLEOTIDE SEQUENCE [LARGE SCALE GENOMIC DNA]</scope>
    <source>
        <strain evidence="2">Lor287</strain>
    </source>
</reference>
<name>A0AAP0AZQ8_9ASPA</name>
<gene>
    <name evidence="2" type="ORF">KSP39_PZI020272</name>
</gene>
<evidence type="ECO:0000259" key="1">
    <source>
        <dbReference type="Pfam" id="PF12776"/>
    </source>
</evidence>
<dbReference type="Proteomes" id="UP001418222">
    <property type="component" value="Unassembled WGS sequence"/>
</dbReference>
<dbReference type="PANTHER" id="PTHR46929:SF3">
    <property type="entry name" value="MYB_SANT-LIKE DOMAIN-CONTAINING PROTEIN"/>
    <property type="match status" value="1"/>
</dbReference>
<dbReference type="PANTHER" id="PTHR46929">
    <property type="entry name" value="EXPRESSED PROTEIN"/>
    <property type="match status" value="1"/>
</dbReference>
<evidence type="ECO:0000313" key="2">
    <source>
        <dbReference type="EMBL" id="KAK8921423.1"/>
    </source>
</evidence>
<proteinExistence type="predicted"/>